<name>A0A1V6C6K8_UNCT6</name>
<dbReference type="InterPro" id="IPR023296">
    <property type="entry name" value="Glyco_hydro_beta-prop_sf"/>
</dbReference>
<gene>
    <name evidence="1" type="ORF">BWX89_01278</name>
</gene>
<dbReference type="SUPFAM" id="SSF75005">
    <property type="entry name" value="Arabinanase/levansucrase/invertase"/>
    <property type="match status" value="1"/>
</dbReference>
<evidence type="ECO:0000313" key="1">
    <source>
        <dbReference type="EMBL" id="OQB72537.1"/>
    </source>
</evidence>
<protein>
    <recommendedName>
        <fullName evidence="2">Glycosyl hydrolase family 32 N-terminal domain-containing protein</fullName>
    </recommendedName>
</protein>
<dbReference type="Gene3D" id="2.115.10.20">
    <property type="entry name" value="Glycosyl hydrolase domain, family 43"/>
    <property type="match status" value="2"/>
</dbReference>
<accession>A0A1V6C6K8</accession>
<evidence type="ECO:0008006" key="2">
    <source>
        <dbReference type="Google" id="ProtNLM"/>
    </source>
</evidence>
<sequence length="467" mass="54475">MFQDLKPGKHLVMDNFSIADTFRLRRTIHRPVKNPFQPISIPENSWETAITAGKIIVDEEKKLWRMWYIGYDHNAKKIRKSLGKSMYGNLGEPQTFFLCYAESKDGINWNKPELDVYPGTNICFKGYSDVINSTILYRPNAQEDKRYILVNRDWYSDQVGGIYIAYSSDGIHWKYTDTKPVIHGESDCNNACVYNPEKNVYMLYMRGWHTAAVGWKNGKVNQRRRITYSESINLKQWSEPQVIMSPDELDTNDFYGISVFRYANAYLGMLWVFDDDMFETIDVELCWSRDGIKWERHPERPKFIETEEKGNIGGYMVYPAQEPIIYEDNIYIYVNAHSMFPHNFQQEIWTNHIYRTRLRMDGFVSLDAGSQMGNLITRPFVLQNNRITINAATQGGKLTVEVAEPCWYDPKGKVIDGFSADDFDVFTEDSTCHILSWRGNSDLSKIKGKRIMLRMAMIHSQIYSFTI</sequence>
<dbReference type="AlphaFoldDB" id="A0A1V6C6K8"/>
<organism evidence="1">
    <name type="scientific">candidate division TA06 bacterium ADurb.Bin131</name>
    <dbReference type="NCBI Taxonomy" id="1852827"/>
    <lineage>
        <taxon>Bacteria</taxon>
        <taxon>Bacteria division TA06</taxon>
    </lineage>
</organism>
<dbReference type="Proteomes" id="UP000485562">
    <property type="component" value="Unassembled WGS sequence"/>
</dbReference>
<comment type="caution">
    <text evidence="1">The sequence shown here is derived from an EMBL/GenBank/DDBJ whole genome shotgun (WGS) entry which is preliminary data.</text>
</comment>
<dbReference type="EMBL" id="MWDQ01000124">
    <property type="protein sequence ID" value="OQB72537.1"/>
    <property type="molecule type" value="Genomic_DNA"/>
</dbReference>
<proteinExistence type="predicted"/>
<reference evidence="1" key="1">
    <citation type="submission" date="2017-02" db="EMBL/GenBank/DDBJ databases">
        <title>Delving into the versatile metabolic prowess of the omnipresent phylum Bacteroidetes.</title>
        <authorList>
            <person name="Nobu M.K."/>
            <person name="Mei R."/>
            <person name="Narihiro T."/>
            <person name="Kuroda K."/>
            <person name="Liu W.-T."/>
        </authorList>
    </citation>
    <scope>NUCLEOTIDE SEQUENCE</scope>
    <source>
        <strain evidence="1">ADurb.Bin131</strain>
    </source>
</reference>